<evidence type="ECO:0000256" key="9">
    <source>
        <dbReference type="RuleBase" id="RU369094"/>
    </source>
</evidence>
<evidence type="ECO:0000256" key="6">
    <source>
        <dbReference type="ARBA" id="ARBA00023163"/>
    </source>
</evidence>
<comment type="function">
    <text evidence="9">Transcription factor that binds specifically to a 5'-AA[AG]G-3' consensus core sequence.</text>
</comment>
<evidence type="ECO:0000256" key="8">
    <source>
        <dbReference type="PROSITE-ProRule" id="PRU00071"/>
    </source>
</evidence>
<keyword evidence="6 9" id="KW-0804">Transcription</keyword>
<keyword evidence="12" id="KW-1185">Reference proteome</keyword>
<keyword evidence="2 8" id="KW-0863">Zinc-finger</keyword>
<comment type="subcellular location">
    <subcellularLocation>
        <location evidence="8 9">Nucleus</location>
    </subcellularLocation>
</comment>
<evidence type="ECO:0000256" key="4">
    <source>
        <dbReference type="ARBA" id="ARBA00023015"/>
    </source>
</evidence>
<dbReference type="Pfam" id="PF02701">
    <property type="entry name" value="Zn_ribbon_Dof"/>
    <property type="match status" value="1"/>
</dbReference>
<evidence type="ECO:0000256" key="5">
    <source>
        <dbReference type="ARBA" id="ARBA00023125"/>
    </source>
</evidence>
<keyword evidence="1 9" id="KW-0479">Metal-binding</keyword>
<dbReference type="AlphaFoldDB" id="A0A5N6NPK4"/>
<dbReference type="Proteomes" id="UP000326396">
    <property type="component" value="Linkage Group LG18"/>
</dbReference>
<dbReference type="GO" id="GO:0008270">
    <property type="term" value="F:zinc ion binding"/>
    <property type="evidence" value="ECO:0007669"/>
    <property type="project" value="UniProtKB-KW"/>
</dbReference>
<dbReference type="PANTHER" id="PTHR31992:SF281">
    <property type="entry name" value="DOF ZINC FINGER PROTEIN"/>
    <property type="match status" value="1"/>
</dbReference>
<evidence type="ECO:0000256" key="3">
    <source>
        <dbReference type="ARBA" id="ARBA00022833"/>
    </source>
</evidence>
<feature type="domain" description="Dof-type" evidence="10">
    <location>
        <begin position="22"/>
        <end position="76"/>
    </location>
</feature>
<evidence type="ECO:0000313" key="11">
    <source>
        <dbReference type="EMBL" id="KAD4982410.1"/>
    </source>
</evidence>
<proteinExistence type="predicted"/>
<dbReference type="InterPro" id="IPR045174">
    <property type="entry name" value="Dof"/>
</dbReference>
<comment type="caution">
    <text evidence="11">The sequence shown here is derived from an EMBL/GenBank/DDBJ whole genome shotgun (WGS) entry which is preliminary data.</text>
</comment>
<dbReference type="GO" id="GO:0005634">
    <property type="term" value="C:nucleus"/>
    <property type="evidence" value="ECO:0007669"/>
    <property type="project" value="UniProtKB-SubCell"/>
</dbReference>
<dbReference type="GO" id="GO:0003700">
    <property type="term" value="F:DNA-binding transcription factor activity"/>
    <property type="evidence" value="ECO:0007669"/>
    <property type="project" value="UniProtKB-UniRule"/>
</dbReference>
<organism evidence="11 12">
    <name type="scientific">Mikania micrantha</name>
    <name type="common">bitter vine</name>
    <dbReference type="NCBI Taxonomy" id="192012"/>
    <lineage>
        <taxon>Eukaryota</taxon>
        <taxon>Viridiplantae</taxon>
        <taxon>Streptophyta</taxon>
        <taxon>Embryophyta</taxon>
        <taxon>Tracheophyta</taxon>
        <taxon>Spermatophyta</taxon>
        <taxon>Magnoliopsida</taxon>
        <taxon>eudicotyledons</taxon>
        <taxon>Gunneridae</taxon>
        <taxon>Pentapetalae</taxon>
        <taxon>asterids</taxon>
        <taxon>campanulids</taxon>
        <taxon>Asterales</taxon>
        <taxon>Asteraceae</taxon>
        <taxon>Asteroideae</taxon>
        <taxon>Heliantheae alliance</taxon>
        <taxon>Eupatorieae</taxon>
        <taxon>Mikania</taxon>
    </lineage>
</organism>
<evidence type="ECO:0000256" key="1">
    <source>
        <dbReference type="ARBA" id="ARBA00022723"/>
    </source>
</evidence>
<keyword evidence="5 8" id="KW-0238">DNA-binding</keyword>
<dbReference type="InterPro" id="IPR003851">
    <property type="entry name" value="Znf_Dof"/>
</dbReference>
<keyword evidence="3 9" id="KW-0862">Zinc</keyword>
<dbReference type="PANTHER" id="PTHR31992">
    <property type="entry name" value="DOF ZINC FINGER PROTEIN DOF1.4-RELATED"/>
    <property type="match status" value="1"/>
</dbReference>
<gene>
    <name evidence="11" type="ORF">E3N88_19081</name>
</gene>
<accession>A0A5N6NPK4</accession>
<reference evidence="11 12" key="1">
    <citation type="submission" date="2019-05" db="EMBL/GenBank/DDBJ databases">
        <title>Mikania micrantha, genome provides insights into the molecular mechanism of rapid growth.</title>
        <authorList>
            <person name="Liu B."/>
        </authorList>
    </citation>
    <scope>NUCLEOTIDE SEQUENCE [LARGE SCALE GENOMIC DNA]</scope>
    <source>
        <strain evidence="11">NLD-2019</strain>
        <tissue evidence="11">Leaf</tissue>
    </source>
</reference>
<evidence type="ECO:0000256" key="7">
    <source>
        <dbReference type="ARBA" id="ARBA00023242"/>
    </source>
</evidence>
<dbReference type="EMBL" id="SZYD01000010">
    <property type="protein sequence ID" value="KAD4982410.1"/>
    <property type="molecule type" value="Genomic_DNA"/>
</dbReference>
<evidence type="ECO:0000256" key="2">
    <source>
        <dbReference type="ARBA" id="ARBA00022771"/>
    </source>
</evidence>
<evidence type="ECO:0000259" key="10">
    <source>
        <dbReference type="PROSITE" id="PS50884"/>
    </source>
</evidence>
<evidence type="ECO:0000313" key="12">
    <source>
        <dbReference type="Proteomes" id="UP000326396"/>
    </source>
</evidence>
<dbReference type="GO" id="GO:0003677">
    <property type="term" value="F:DNA binding"/>
    <property type="evidence" value="ECO:0007669"/>
    <property type="project" value="UniProtKB-UniRule"/>
</dbReference>
<protein>
    <recommendedName>
        <fullName evidence="9">Dof zinc finger protein</fullName>
    </recommendedName>
</protein>
<dbReference type="PROSITE" id="PS50884">
    <property type="entry name" value="ZF_DOF_2"/>
    <property type="match status" value="1"/>
</dbReference>
<keyword evidence="7 8" id="KW-0539">Nucleus</keyword>
<keyword evidence="4 9" id="KW-0805">Transcription regulation</keyword>
<name>A0A5N6NPK4_9ASTR</name>
<dbReference type="PROSITE" id="PS01361">
    <property type="entry name" value="ZF_DOF_1"/>
    <property type="match status" value="1"/>
</dbReference>
<dbReference type="OrthoDB" id="1564678at2759"/>
<sequence length="237" mass="25900">MTEKEAGKQPNHPRAPPPFPPPNCPRCYSSNTKFCYYNNYSVTQPRYLCKECRRYWTHGGVLRNIPCGGTTRKRGRVDCASSSSQFTKPPPTALAMRSSHDLASIGACSSDAYGTLKPEITQTMQPFNGGGFCYQPTFLFNPNCELGGVNTAFGAVNVALGGRATPQPGPLTMMVPQLSPLNGLGEFGVPFVQPPLHYQPPPPQPPTAWADQNMSPTTANVVSINEWYELKDMDNEP</sequence>